<dbReference type="OrthoDB" id="5503950at2"/>
<dbReference type="Gene3D" id="3.40.50.1110">
    <property type="entry name" value="SGNH hydrolase"/>
    <property type="match status" value="1"/>
</dbReference>
<evidence type="ECO:0000259" key="4">
    <source>
        <dbReference type="Pfam" id="PF13472"/>
    </source>
</evidence>
<feature type="disulfide bond" evidence="2">
    <location>
        <begin position="169"/>
        <end position="183"/>
    </location>
</feature>
<dbReference type="SUPFAM" id="SSF52266">
    <property type="entry name" value="SGNH hydrolase"/>
    <property type="match status" value="1"/>
</dbReference>
<organism evidence="5 6">
    <name type="scientific">Actinomyces oris</name>
    <dbReference type="NCBI Taxonomy" id="544580"/>
    <lineage>
        <taxon>Bacteria</taxon>
        <taxon>Bacillati</taxon>
        <taxon>Actinomycetota</taxon>
        <taxon>Actinomycetes</taxon>
        <taxon>Actinomycetales</taxon>
        <taxon>Actinomycetaceae</taxon>
        <taxon>Actinomyces</taxon>
    </lineage>
</organism>
<evidence type="ECO:0000256" key="2">
    <source>
        <dbReference type="PIRSR" id="PIRSR637460-2"/>
    </source>
</evidence>
<dbReference type="CDD" id="cd01823">
    <property type="entry name" value="SEST_like"/>
    <property type="match status" value="1"/>
</dbReference>
<evidence type="ECO:0000256" key="3">
    <source>
        <dbReference type="SAM" id="MobiDB-lite"/>
    </source>
</evidence>
<accession>A0A1Q8VNQ9</accession>
<dbReference type="Pfam" id="PF13472">
    <property type="entry name" value="Lipase_GDSL_2"/>
    <property type="match status" value="1"/>
</dbReference>
<dbReference type="GO" id="GO:0019433">
    <property type="term" value="P:triglyceride catabolic process"/>
    <property type="evidence" value="ECO:0007669"/>
    <property type="project" value="TreeGrafter"/>
</dbReference>
<feature type="compositionally biased region" description="Pro residues" evidence="3">
    <location>
        <begin position="1"/>
        <end position="10"/>
    </location>
</feature>
<dbReference type="RefSeq" id="WP_075417889.1">
    <property type="nucleotide sequence ID" value="NZ_MSKL01000012.1"/>
</dbReference>
<dbReference type="PANTHER" id="PTHR37981:SF1">
    <property type="entry name" value="SGNH HYDROLASE-TYPE ESTERASE DOMAIN-CONTAINING PROTEIN"/>
    <property type="match status" value="1"/>
</dbReference>
<dbReference type="Proteomes" id="UP000186394">
    <property type="component" value="Unassembled WGS sequence"/>
</dbReference>
<feature type="domain" description="SGNH hydrolase-type esterase" evidence="4">
    <location>
        <begin position="70"/>
        <end position="322"/>
    </location>
</feature>
<evidence type="ECO:0000313" key="5">
    <source>
        <dbReference type="EMBL" id="OLO49705.1"/>
    </source>
</evidence>
<name>A0A1Q8VNQ9_9ACTO</name>
<dbReference type="PANTHER" id="PTHR37981">
    <property type="entry name" value="LIPASE 2"/>
    <property type="match status" value="1"/>
</dbReference>
<feature type="active site" description="Nucleophile" evidence="1">
    <location>
        <position position="74"/>
    </location>
</feature>
<dbReference type="AlphaFoldDB" id="A0A1Q8VNQ9"/>
<feature type="active site" evidence="1">
    <location>
        <position position="314"/>
    </location>
</feature>
<feature type="disulfide bond" evidence="2">
    <location>
        <begin position="96"/>
        <end position="120"/>
    </location>
</feature>
<gene>
    <name evidence="5" type="ORF">BKH28_05700</name>
</gene>
<comment type="caution">
    <text evidence="5">The sequence shown here is derived from an EMBL/GenBank/DDBJ whole genome shotgun (WGS) entry which is preliminary data.</text>
</comment>
<dbReference type="InterPro" id="IPR037460">
    <property type="entry name" value="SEST-like"/>
</dbReference>
<proteinExistence type="predicted"/>
<protein>
    <submittedName>
        <fullName evidence="5">Triacylglycerol lipase</fullName>
    </submittedName>
</protein>
<dbReference type="EMBL" id="MSKL01000012">
    <property type="protein sequence ID" value="OLO49705.1"/>
    <property type="molecule type" value="Genomic_DNA"/>
</dbReference>
<evidence type="ECO:0000256" key="1">
    <source>
        <dbReference type="PIRSR" id="PIRSR637460-1"/>
    </source>
</evidence>
<dbReference type="InterPro" id="IPR036514">
    <property type="entry name" value="SGNH_hydro_sf"/>
</dbReference>
<dbReference type="InterPro" id="IPR013783">
    <property type="entry name" value="Ig-like_fold"/>
</dbReference>
<dbReference type="GO" id="GO:0004806">
    <property type="term" value="F:triacylglycerol lipase activity"/>
    <property type="evidence" value="ECO:0007669"/>
    <property type="project" value="TreeGrafter"/>
</dbReference>
<dbReference type="GO" id="GO:0005975">
    <property type="term" value="P:carbohydrate metabolic process"/>
    <property type="evidence" value="ECO:0007669"/>
    <property type="project" value="UniProtKB-ARBA"/>
</dbReference>
<feature type="region of interest" description="Disordered" evidence="3">
    <location>
        <begin position="1"/>
        <end position="30"/>
    </location>
</feature>
<feature type="disulfide bond" evidence="2">
    <location>
        <begin position="251"/>
        <end position="297"/>
    </location>
</feature>
<evidence type="ECO:0000313" key="6">
    <source>
        <dbReference type="Proteomes" id="UP000186394"/>
    </source>
</evidence>
<dbReference type="InterPro" id="IPR013830">
    <property type="entry name" value="SGNH_hydro"/>
</dbReference>
<keyword evidence="2" id="KW-1015">Disulfide bond</keyword>
<reference evidence="5 6" key="1">
    <citation type="submission" date="2016-12" db="EMBL/GenBank/DDBJ databases">
        <title>Genomic comparison of strains in the 'Actinomyces naeslundii' group.</title>
        <authorList>
            <person name="Mughal S.R."/>
            <person name="Do T."/>
            <person name="Gilbert S.C."/>
            <person name="Witherden E.A."/>
            <person name="Didelot X."/>
            <person name="Beighton D."/>
        </authorList>
    </citation>
    <scope>NUCLEOTIDE SEQUENCE [LARGE SCALE GENOMIC DNA]</scope>
    <source>
        <strain evidence="5 6">P6N</strain>
    </source>
</reference>
<dbReference type="Gene3D" id="2.60.40.10">
    <property type="entry name" value="Immunoglobulins"/>
    <property type="match status" value="1"/>
</dbReference>
<sequence>MPASGTPPQPADQAGSTDSTTHHPRRRRRPAGRLVLLTVIAVLLGASQATPAVHLDPPDLSGLPEGAYVALGDSYASGFGVPPYAEGTDVTDGNTCRRSAGSYAHIVSKRIGRTLEMGACSGARTRSFYEANESWGEVAQLDRLGPATGLVTFSIGGNDAGFARILGDCIGGGDRGFLSAAGCSSDAEVTGAVDGAIDALAGKTTRDGVYSYESIMTDIGTRSPNAAVVAVGYPRLFPEQGGSGGLLLGRCHGVTKVDQRWINAKTDELNTAFKAAALRHGYLFADPTENFERHELCGRHGSWMFGLLETGRFHPNIDGHRATADAVIKALGVANRTTQPAQLADVEAQAANARPVAAISVSRNGDQLALDASASTDTDGAIASVDWYLQHADGTEEVLTGARATTTVPADEQAVVTAVVTDNQGKETFSSQVSPAAS</sequence>